<dbReference type="Proteomes" id="UP000721844">
    <property type="component" value="Unassembled WGS sequence"/>
</dbReference>
<dbReference type="RefSeq" id="WP_227310081.1">
    <property type="nucleotide sequence ID" value="NZ_JAESVA010000013.1"/>
</dbReference>
<evidence type="ECO:0000313" key="1">
    <source>
        <dbReference type="EMBL" id="MCB8883426.1"/>
    </source>
</evidence>
<evidence type="ECO:0000313" key="2">
    <source>
        <dbReference type="Proteomes" id="UP000721844"/>
    </source>
</evidence>
<organism evidence="1 2">
    <name type="scientific">Acidisoma cellulosilyticum</name>
    <dbReference type="NCBI Taxonomy" id="2802395"/>
    <lineage>
        <taxon>Bacteria</taxon>
        <taxon>Pseudomonadati</taxon>
        <taxon>Pseudomonadota</taxon>
        <taxon>Alphaproteobacteria</taxon>
        <taxon>Acetobacterales</taxon>
        <taxon>Acidocellaceae</taxon>
        <taxon>Acidisoma</taxon>
    </lineage>
</organism>
<proteinExistence type="predicted"/>
<protein>
    <submittedName>
        <fullName evidence="1">DUF1488 family protein</fullName>
    </submittedName>
</protein>
<dbReference type="AlphaFoldDB" id="A0A964E6C6"/>
<dbReference type="SUPFAM" id="SSF160272">
    <property type="entry name" value="Shew3726-like"/>
    <property type="match status" value="1"/>
</dbReference>
<dbReference type="Pfam" id="PF07369">
    <property type="entry name" value="DUF1488"/>
    <property type="match status" value="1"/>
</dbReference>
<dbReference type="InterPro" id="IPR036692">
    <property type="entry name" value="Shew3726-like_sf"/>
</dbReference>
<dbReference type="InterPro" id="IPR009962">
    <property type="entry name" value="DUF1488"/>
</dbReference>
<accession>A0A964E6C6</accession>
<sequence>MRVTMSYASAHGTFQKDATVTERHMRSCSNAQFNGHSITFIIDVKSEQVPCAISLGAFDAIAGERRRQRGQILSAFQTHDERISRIARNLFLRRPDSIDGIIRIWEHDVDDDLDAAPVSPLDS</sequence>
<name>A0A964E6C6_9PROT</name>
<reference evidence="1 2" key="1">
    <citation type="journal article" date="2021" name="Microorganisms">
        <title>Acidisoma silvae sp. nov. and Acidisomacellulosilytica sp. nov., Two Acidophilic Bacteria Isolated from Decaying Wood, Hydrolyzing Cellulose and Producing Poly-3-hydroxybutyrate.</title>
        <authorList>
            <person name="Mieszkin S."/>
            <person name="Pouder E."/>
            <person name="Uroz S."/>
            <person name="Simon-Colin C."/>
            <person name="Alain K."/>
        </authorList>
    </citation>
    <scope>NUCLEOTIDE SEQUENCE [LARGE SCALE GENOMIC DNA]</scope>
    <source>
        <strain evidence="1 2">HW T5.17</strain>
    </source>
</reference>
<dbReference type="EMBL" id="JAESVA010000013">
    <property type="protein sequence ID" value="MCB8883426.1"/>
    <property type="molecule type" value="Genomic_DNA"/>
</dbReference>
<gene>
    <name evidence="1" type="ORF">ACELLULO517_24475</name>
</gene>
<keyword evidence="2" id="KW-1185">Reference proteome</keyword>
<comment type="caution">
    <text evidence="1">The sequence shown here is derived from an EMBL/GenBank/DDBJ whole genome shotgun (WGS) entry which is preliminary data.</text>
</comment>